<evidence type="ECO:0000256" key="1">
    <source>
        <dbReference type="SAM" id="MobiDB-lite"/>
    </source>
</evidence>
<sequence length="414" mass="44522">MTAPTPADPPFVPGLDLARALYEEAVRPLLERTHPGLRHAAARIGPGSEVLGFDSARSADHDWGPRLQLFLDPADARRHGPAIRELLAARLPGHVRGWSTHYRATGDPDNPVSHLAPPPAGGPVDHRVTVHDLPGWLAERLGPPAAAWADTDPGPVDWLALPQQRLAEFTGGALFHDGLGTLTAARGRLRWYPDQVWRHLLACQWQRIAQEEAFVGRCAEAGDGLGAALLTARLVRDLMRLAFLMGRRYAPYGKWFGSAFARLDTAPALAPALRAALAATDPAARERHLCEAYEAAARAHNALGLTEPLDPARRRYHDRPYLVLHADRFARALQRTVTAPELRDRPLTGAVDQWADSTDLLGHPQAVRAAVGVLGRAPTGPTAPPGPGPGCTGHSPVRPSDAPPAAQRAGTGRE</sequence>
<dbReference type="EMBL" id="BSSA01000014">
    <property type="protein sequence ID" value="GLW71830.1"/>
    <property type="molecule type" value="Genomic_DNA"/>
</dbReference>
<evidence type="ECO:0000313" key="4">
    <source>
        <dbReference type="Proteomes" id="UP001165041"/>
    </source>
</evidence>
<accession>A0A9W6Q8H0</accession>
<dbReference type="Pfam" id="PF13228">
    <property type="entry name" value="DUF4037"/>
    <property type="match status" value="1"/>
</dbReference>
<gene>
    <name evidence="3" type="ORF">Kpho02_41290</name>
</gene>
<dbReference type="Proteomes" id="UP001165041">
    <property type="component" value="Unassembled WGS sequence"/>
</dbReference>
<proteinExistence type="predicted"/>
<dbReference type="InterPro" id="IPR025117">
    <property type="entry name" value="DUF4037"/>
</dbReference>
<name>A0A9W6Q8H0_9ACTN</name>
<dbReference type="AlphaFoldDB" id="A0A9W6Q8H0"/>
<evidence type="ECO:0000259" key="2">
    <source>
        <dbReference type="Pfam" id="PF13228"/>
    </source>
</evidence>
<reference evidence="3" key="1">
    <citation type="submission" date="2023-02" db="EMBL/GenBank/DDBJ databases">
        <title>Kitasatospora phosalacinea NBRC 14627.</title>
        <authorList>
            <person name="Ichikawa N."/>
            <person name="Sato H."/>
            <person name="Tonouchi N."/>
        </authorList>
    </citation>
    <scope>NUCLEOTIDE SEQUENCE</scope>
    <source>
        <strain evidence="3">NBRC 14627</strain>
    </source>
</reference>
<feature type="domain" description="DUF4037" evidence="2">
    <location>
        <begin position="158"/>
        <end position="256"/>
    </location>
</feature>
<comment type="caution">
    <text evidence="3">The sequence shown here is derived from an EMBL/GenBank/DDBJ whole genome shotgun (WGS) entry which is preliminary data.</text>
</comment>
<dbReference type="RefSeq" id="WP_285737574.1">
    <property type="nucleotide sequence ID" value="NZ_BSSA01000014.1"/>
</dbReference>
<protein>
    <recommendedName>
        <fullName evidence="2">DUF4037 domain-containing protein</fullName>
    </recommendedName>
</protein>
<evidence type="ECO:0000313" key="3">
    <source>
        <dbReference type="EMBL" id="GLW71830.1"/>
    </source>
</evidence>
<organism evidence="3 4">
    <name type="scientific">Kitasatospora phosalacinea</name>
    <dbReference type="NCBI Taxonomy" id="2065"/>
    <lineage>
        <taxon>Bacteria</taxon>
        <taxon>Bacillati</taxon>
        <taxon>Actinomycetota</taxon>
        <taxon>Actinomycetes</taxon>
        <taxon>Kitasatosporales</taxon>
        <taxon>Streptomycetaceae</taxon>
        <taxon>Kitasatospora</taxon>
    </lineage>
</organism>
<feature type="region of interest" description="Disordered" evidence="1">
    <location>
        <begin position="375"/>
        <end position="414"/>
    </location>
</feature>